<keyword evidence="3" id="KW-0677">Repeat</keyword>
<dbReference type="Ensembl" id="ENSAPOT00000028374.1">
    <property type="protein sequence ID" value="ENSAPOP00000018718.1"/>
    <property type="gene ID" value="ENSAPOG00000022057.1"/>
</dbReference>
<dbReference type="PANTHER" id="PTHR24366:SF96">
    <property type="entry name" value="LEUCINE RICH REPEAT CONTAINING 53"/>
    <property type="match status" value="1"/>
</dbReference>
<dbReference type="GeneTree" id="ENSGT00940000169810"/>
<dbReference type="InterPro" id="IPR032675">
    <property type="entry name" value="LRR_dom_sf"/>
</dbReference>
<proteinExistence type="predicted"/>
<dbReference type="SUPFAM" id="SSF52058">
    <property type="entry name" value="L domain-like"/>
    <property type="match status" value="1"/>
</dbReference>
<keyword evidence="7" id="KW-1185">Reference proteome</keyword>
<name>A0A3Q1FNI1_9TELE</name>
<feature type="region of interest" description="Disordered" evidence="4">
    <location>
        <begin position="198"/>
        <end position="232"/>
    </location>
</feature>
<sequence length="263" mass="28972">MFPKNVGEINSTVFHSDSLINITKLTFNNAGITAIEESAFSSLPNLRNLSLDGNMLSQTSPGWFGDPSVLAEISLTQNLFEVVTKFMLDGLVNLKTLRLNKNRIRMIGVMSFSSLTMLAELDLSENRLTRVSPQVFRSLNSTRIRLDGNPWDCSCGVQDFVDFLKELRSRSLLDRQMDVTCETPPSLKGRPVWNVSVCTTSSPESPRSDPGPTDAPVTRPASTVPAASSSQPPPDTNIVCIFSAVIGEFFNLFCKFLTSRTLN</sequence>
<reference evidence="6" key="2">
    <citation type="submission" date="2025-09" db="UniProtKB">
        <authorList>
            <consortium name="Ensembl"/>
        </authorList>
    </citation>
    <scope>IDENTIFICATION</scope>
</reference>
<dbReference type="InterPro" id="IPR003591">
    <property type="entry name" value="Leu-rich_rpt_typical-subtyp"/>
</dbReference>
<evidence type="ECO:0000259" key="5">
    <source>
        <dbReference type="SMART" id="SM00082"/>
    </source>
</evidence>
<dbReference type="SMART" id="SM00369">
    <property type="entry name" value="LRR_TYP"/>
    <property type="match status" value="4"/>
</dbReference>
<dbReference type="InParanoid" id="A0A3Q1FNI1"/>
<dbReference type="AlphaFoldDB" id="A0A3Q1FNI1"/>
<feature type="domain" description="LRRCT" evidence="5">
    <location>
        <begin position="149"/>
        <end position="199"/>
    </location>
</feature>
<keyword evidence="2" id="KW-0732">Signal</keyword>
<dbReference type="InterPro" id="IPR001611">
    <property type="entry name" value="Leu-rich_rpt"/>
</dbReference>
<accession>A0A3Q1FNI1</accession>
<evidence type="ECO:0000256" key="3">
    <source>
        <dbReference type="ARBA" id="ARBA00022737"/>
    </source>
</evidence>
<organism evidence="6 7">
    <name type="scientific">Acanthochromis polyacanthus</name>
    <name type="common">spiny chromis</name>
    <dbReference type="NCBI Taxonomy" id="80966"/>
    <lineage>
        <taxon>Eukaryota</taxon>
        <taxon>Metazoa</taxon>
        <taxon>Chordata</taxon>
        <taxon>Craniata</taxon>
        <taxon>Vertebrata</taxon>
        <taxon>Euteleostomi</taxon>
        <taxon>Actinopterygii</taxon>
        <taxon>Neopterygii</taxon>
        <taxon>Teleostei</taxon>
        <taxon>Neoteleostei</taxon>
        <taxon>Acanthomorphata</taxon>
        <taxon>Ovalentaria</taxon>
        <taxon>Pomacentridae</taxon>
        <taxon>Acanthochromis</taxon>
    </lineage>
</organism>
<evidence type="ECO:0000256" key="2">
    <source>
        <dbReference type="ARBA" id="ARBA00022729"/>
    </source>
</evidence>
<dbReference type="Proteomes" id="UP000257200">
    <property type="component" value="Unplaced"/>
</dbReference>
<dbReference type="InterPro" id="IPR000483">
    <property type="entry name" value="Cys-rich_flank_reg_C"/>
</dbReference>
<evidence type="ECO:0000313" key="7">
    <source>
        <dbReference type="Proteomes" id="UP000257200"/>
    </source>
</evidence>
<dbReference type="Pfam" id="PF13855">
    <property type="entry name" value="LRR_8"/>
    <property type="match status" value="2"/>
</dbReference>
<evidence type="ECO:0000313" key="6">
    <source>
        <dbReference type="Ensembl" id="ENSAPOP00000018718.1"/>
    </source>
</evidence>
<evidence type="ECO:0000256" key="4">
    <source>
        <dbReference type="SAM" id="MobiDB-lite"/>
    </source>
</evidence>
<reference evidence="6" key="1">
    <citation type="submission" date="2025-08" db="UniProtKB">
        <authorList>
            <consortium name="Ensembl"/>
        </authorList>
    </citation>
    <scope>IDENTIFICATION</scope>
</reference>
<dbReference type="PANTHER" id="PTHR24366">
    <property type="entry name" value="IG(IMMUNOGLOBULIN) AND LRR(LEUCINE RICH REPEAT) DOMAINS"/>
    <property type="match status" value="1"/>
</dbReference>
<dbReference type="STRING" id="80966.ENSAPOP00000018718"/>
<protein>
    <submittedName>
        <fullName evidence="6">Uncharacterized LOC110957125</fullName>
    </submittedName>
</protein>
<evidence type="ECO:0000256" key="1">
    <source>
        <dbReference type="ARBA" id="ARBA00022614"/>
    </source>
</evidence>
<keyword evidence="1" id="KW-0433">Leucine-rich repeat</keyword>
<dbReference type="SMART" id="SM00082">
    <property type="entry name" value="LRRCT"/>
    <property type="match status" value="1"/>
</dbReference>
<dbReference type="Gene3D" id="3.80.10.10">
    <property type="entry name" value="Ribonuclease Inhibitor"/>
    <property type="match status" value="1"/>
</dbReference>